<name>A0A2T5LUH6_9EURO</name>
<sequence>MPVPTEHPERKEMRKWLRSVERHITGLKPDHRIAPSEIDQIQFMPMVLDENSKDGPVFFAPLDESLLPTPDDKYDEEYDMKYDTHDSIQEDWRDPKTCAQAINIYWSTYISHYSLAKKPPGGEVVWSPVGIRSRGYKDLYRYVFPEFGFTDVEQGELLPILRLMIAHLRRARFIDHMVAPVSLPCIFLPLLSIQVDLKFNRLPCSVMAFSFMGPQHARVIEAYVEGHTVVVRPTKLYDLRTKDAAAFQSFAQWYFGKPCAPTGQSQCIRSGVFVLWAQVEQRMMLIFVTLEATTYWILTFFGQSLGFKHVNSAPETFVTTSVEDLSTCARNPSLVKEAAKEVEVDNETLEWDCQELRD</sequence>
<gene>
    <name evidence="1" type="ORF">P175DRAFT_0558128</name>
</gene>
<dbReference type="Proteomes" id="UP000244073">
    <property type="component" value="Unassembled WGS sequence"/>
</dbReference>
<accession>A0A2T5LUH6</accession>
<dbReference type="AlphaFoldDB" id="A0A2T5LUH6"/>
<dbReference type="VEuPathDB" id="FungiDB:P175DRAFT_0558128"/>
<organism evidence="1 2">
    <name type="scientific">Aspergillus ochraceoroseus IBT 24754</name>
    <dbReference type="NCBI Taxonomy" id="1392256"/>
    <lineage>
        <taxon>Eukaryota</taxon>
        <taxon>Fungi</taxon>
        <taxon>Dikarya</taxon>
        <taxon>Ascomycota</taxon>
        <taxon>Pezizomycotina</taxon>
        <taxon>Eurotiomycetes</taxon>
        <taxon>Eurotiomycetidae</taxon>
        <taxon>Eurotiales</taxon>
        <taxon>Aspergillaceae</taxon>
        <taxon>Aspergillus</taxon>
        <taxon>Aspergillus subgen. Nidulantes</taxon>
    </lineage>
</organism>
<reference evidence="1 2" key="1">
    <citation type="journal article" date="2018" name="Proc. Natl. Acad. Sci. U.S.A.">
        <title>Linking secondary metabolites to gene clusters through genome sequencing of six diverse Aspergillus species.</title>
        <authorList>
            <person name="Kaerboelling I."/>
            <person name="Vesth T.C."/>
            <person name="Frisvad J.C."/>
            <person name="Nybo J.L."/>
            <person name="Theobald S."/>
            <person name="Kuo A."/>
            <person name="Bowyer P."/>
            <person name="Matsuda Y."/>
            <person name="Mondo S."/>
            <person name="Lyhne E.K."/>
            <person name="Kogle M.E."/>
            <person name="Clum A."/>
            <person name="Lipzen A."/>
            <person name="Salamov A."/>
            <person name="Ngan C.Y."/>
            <person name="Daum C."/>
            <person name="Chiniquy J."/>
            <person name="Barry K."/>
            <person name="LaButti K."/>
            <person name="Haridas S."/>
            <person name="Simmons B.A."/>
            <person name="Magnuson J.K."/>
            <person name="Mortensen U.H."/>
            <person name="Larsen T.O."/>
            <person name="Grigoriev I.V."/>
            <person name="Baker S.E."/>
            <person name="Andersen M.R."/>
        </authorList>
    </citation>
    <scope>NUCLEOTIDE SEQUENCE [LARGE SCALE GENOMIC DNA]</scope>
    <source>
        <strain evidence="1 2">IBT 24754</strain>
    </source>
</reference>
<evidence type="ECO:0000313" key="1">
    <source>
        <dbReference type="EMBL" id="PTU19934.1"/>
    </source>
</evidence>
<comment type="caution">
    <text evidence="1">The sequence shown here is derived from an EMBL/GenBank/DDBJ whole genome shotgun (WGS) entry which is preliminary data.</text>
</comment>
<protein>
    <submittedName>
        <fullName evidence="1">Uncharacterized protein</fullName>
    </submittedName>
</protein>
<proteinExistence type="predicted"/>
<dbReference type="GeneID" id="63817704"/>
<dbReference type="RefSeq" id="XP_040751326.1">
    <property type="nucleotide sequence ID" value="XM_040900820.1"/>
</dbReference>
<evidence type="ECO:0000313" key="2">
    <source>
        <dbReference type="Proteomes" id="UP000244073"/>
    </source>
</evidence>
<dbReference type="OrthoDB" id="4177740at2759"/>
<dbReference type="EMBL" id="MSFN02000005">
    <property type="protein sequence ID" value="PTU19934.1"/>
    <property type="molecule type" value="Genomic_DNA"/>
</dbReference>